<dbReference type="InterPro" id="IPR008532">
    <property type="entry name" value="NFACT_RNA-bd"/>
</dbReference>
<comment type="similarity">
    <text evidence="1">Belongs to the CCDC25 family.</text>
</comment>
<dbReference type="Pfam" id="PF05670">
    <property type="entry name" value="NFACT-R_1"/>
    <property type="match status" value="1"/>
</dbReference>
<dbReference type="eggNOG" id="KOG3272">
    <property type="taxonomic scope" value="Eukaryota"/>
</dbReference>
<dbReference type="PANTHER" id="PTHR13049:SF2">
    <property type="entry name" value="COILED-COIL DOMAIN-CONTAINING PROTEIN 25"/>
    <property type="match status" value="1"/>
</dbReference>
<name>A0A1Y5ICH8_OSTTA</name>
<dbReference type="InterPro" id="IPR039730">
    <property type="entry name" value="Jlp2/Ccd25"/>
</dbReference>
<dbReference type="AlphaFoldDB" id="A0A1Y5ICH8"/>
<feature type="region of interest" description="Disordered" evidence="2">
    <location>
        <begin position="152"/>
        <end position="176"/>
    </location>
</feature>
<gene>
    <name evidence="4" type="ORF">BE221DRAFT_71495</name>
</gene>
<organism evidence="4">
    <name type="scientific">Ostreococcus tauri</name>
    <name type="common">Marine green alga</name>
    <dbReference type="NCBI Taxonomy" id="70448"/>
    <lineage>
        <taxon>Eukaryota</taxon>
        <taxon>Viridiplantae</taxon>
        <taxon>Chlorophyta</taxon>
        <taxon>Mamiellophyceae</taxon>
        <taxon>Mamiellales</taxon>
        <taxon>Bathycoccaceae</taxon>
        <taxon>Ostreococcus</taxon>
    </lineage>
</organism>
<evidence type="ECO:0000259" key="3">
    <source>
        <dbReference type="Pfam" id="PF05670"/>
    </source>
</evidence>
<dbReference type="PANTHER" id="PTHR13049">
    <property type="entry name" value="DUF814-RELATED"/>
    <property type="match status" value="1"/>
</dbReference>
<protein>
    <recommendedName>
        <fullName evidence="3">NFACT RNA-binding domain-containing protein</fullName>
    </recommendedName>
</protein>
<evidence type="ECO:0000313" key="4">
    <source>
        <dbReference type="EMBL" id="OUS47300.1"/>
    </source>
</evidence>
<feature type="domain" description="NFACT RNA-binding" evidence="3">
    <location>
        <begin position="1"/>
        <end position="112"/>
    </location>
</feature>
<proteinExistence type="inferred from homology"/>
<accession>A0A1Y5ICH8</accession>
<dbReference type="EMBL" id="KZ155778">
    <property type="protein sequence ID" value="OUS47300.1"/>
    <property type="molecule type" value="Genomic_DNA"/>
</dbReference>
<dbReference type="Proteomes" id="UP000195557">
    <property type="component" value="Unassembled WGS sequence"/>
</dbReference>
<evidence type="ECO:0000256" key="2">
    <source>
        <dbReference type="SAM" id="MobiDB-lite"/>
    </source>
</evidence>
<evidence type="ECO:0000256" key="1">
    <source>
        <dbReference type="ARBA" id="ARBA00008998"/>
    </source>
</evidence>
<reference evidence="4" key="1">
    <citation type="submission" date="2017-04" db="EMBL/GenBank/DDBJ databases">
        <title>Population genomics of picophytoplankton unveils novel chromosome hypervariability.</title>
        <authorList>
            <consortium name="DOE Joint Genome Institute"/>
            <person name="Blanc-Mathieu R."/>
            <person name="Krasovec M."/>
            <person name="Hebrard M."/>
            <person name="Yau S."/>
            <person name="Desgranges E."/>
            <person name="Martin J."/>
            <person name="Schackwitz W."/>
            <person name="Kuo A."/>
            <person name="Salin G."/>
            <person name="Donnadieu C."/>
            <person name="Desdevises Y."/>
            <person name="Sanchez-Ferandin S."/>
            <person name="Moreau H."/>
            <person name="Rivals E."/>
            <person name="Grigoriev I.V."/>
            <person name="Grimsley N."/>
            <person name="Eyre-Walker A."/>
            <person name="Piganeau G."/>
        </authorList>
    </citation>
    <scope>NUCLEOTIDE SEQUENCE [LARGE SCALE GENOMIC DNA]</scope>
    <source>
        <strain evidence="4">RCC 1115</strain>
    </source>
</reference>
<sequence>MVLYYAPRRAAETSHVVYVGADKHENERLIAHGLPHDVWFHVDALSSAHVYLRLRPGETWDDVAEDELEDCAQLVKANSIAGNKMNDVWVIYTPWENLLKRGDMAVGQVSFVDEKLVRRTKVKTRSNEIVNRLNKTKEERFPDLQAEKEEYERGVREEKKRAYHESERRRKEEERLRLEEAEARDYKHMMNEEKMKSNKELAKKYASVEEAEDDFM</sequence>